<protein>
    <submittedName>
        <fullName evidence="2">Uncharacterized protein</fullName>
    </submittedName>
</protein>
<feature type="transmembrane region" description="Helical" evidence="1">
    <location>
        <begin position="133"/>
        <end position="153"/>
    </location>
</feature>
<feature type="transmembrane region" description="Helical" evidence="1">
    <location>
        <begin position="98"/>
        <end position="121"/>
    </location>
</feature>
<accession>A0A561W9Z1</accession>
<dbReference type="Proteomes" id="UP000320239">
    <property type="component" value="Unassembled WGS sequence"/>
</dbReference>
<evidence type="ECO:0000313" key="2">
    <source>
        <dbReference type="EMBL" id="TWG20672.1"/>
    </source>
</evidence>
<keyword evidence="1" id="KW-1133">Transmembrane helix</keyword>
<organism evidence="2 3">
    <name type="scientific">Actinoplanes teichomyceticus</name>
    <dbReference type="NCBI Taxonomy" id="1867"/>
    <lineage>
        <taxon>Bacteria</taxon>
        <taxon>Bacillati</taxon>
        <taxon>Actinomycetota</taxon>
        <taxon>Actinomycetes</taxon>
        <taxon>Micromonosporales</taxon>
        <taxon>Micromonosporaceae</taxon>
        <taxon>Actinoplanes</taxon>
    </lineage>
</organism>
<proteinExistence type="predicted"/>
<feature type="transmembrane region" description="Helical" evidence="1">
    <location>
        <begin position="29"/>
        <end position="54"/>
    </location>
</feature>
<keyword evidence="3" id="KW-1185">Reference proteome</keyword>
<dbReference type="AlphaFoldDB" id="A0A561W9Z1"/>
<keyword evidence="1" id="KW-0472">Membrane</keyword>
<keyword evidence="1" id="KW-0812">Transmembrane</keyword>
<name>A0A561W9Z1_ACTTI</name>
<sequence>MARARAGSGYIAGVADVDRVRPPSTAARAVVWTQFAVLTAYAIGSFGVLILAAVRVGDAGAVLHPGPERLGDPQESLPGLGPDSLANPLVWIFGVCRLVAWLVHPLSFAMLLFGAVTLAHAWRAGDRRVAARLAVFSGLWLGLLLLAATPYGAGLQRWLLN</sequence>
<dbReference type="EMBL" id="VIWY01000003">
    <property type="protein sequence ID" value="TWG20672.1"/>
    <property type="molecule type" value="Genomic_DNA"/>
</dbReference>
<evidence type="ECO:0000256" key="1">
    <source>
        <dbReference type="SAM" id="Phobius"/>
    </source>
</evidence>
<evidence type="ECO:0000313" key="3">
    <source>
        <dbReference type="Proteomes" id="UP000320239"/>
    </source>
</evidence>
<gene>
    <name evidence="2" type="ORF">FHX34_103201</name>
</gene>
<reference evidence="2 3" key="1">
    <citation type="submission" date="2019-06" db="EMBL/GenBank/DDBJ databases">
        <title>Sequencing the genomes of 1000 actinobacteria strains.</title>
        <authorList>
            <person name="Klenk H.-P."/>
        </authorList>
    </citation>
    <scope>NUCLEOTIDE SEQUENCE [LARGE SCALE GENOMIC DNA]</scope>
    <source>
        <strain evidence="2 3">DSM 43866</strain>
    </source>
</reference>
<comment type="caution">
    <text evidence="2">The sequence shown here is derived from an EMBL/GenBank/DDBJ whole genome shotgun (WGS) entry which is preliminary data.</text>
</comment>